<dbReference type="GO" id="GO:0008080">
    <property type="term" value="F:N-acetyltransferase activity"/>
    <property type="evidence" value="ECO:0007669"/>
    <property type="project" value="UniProtKB-ARBA"/>
</dbReference>
<dbReference type="Pfam" id="PF00583">
    <property type="entry name" value="Acetyltransf_1"/>
    <property type="match status" value="1"/>
</dbReference>
<evidence type="ECO:0000313" key="4">
    <source>
        <dbReference type="EMBL" id="AWI66827.1"/>
    </source>
</evidence>
<keyword evidence="1 4" id="KW-0808">Transferase</keyword>
<organism evidence="4">
    <name type="scientific">Piromyces sp</name>
    <dbReference type="NCBI Taxonomy" id="45796"/>
    <lineage>
        <taxon>Eukaryota</taxon>
        <taxon>Fungi</taxon>
        <taxon>Fungi incertae sedis</taxon>
        <taxon>Chytridiomycota</taxon>
        <taxon>Chytridiomycota incertae sedis</taxon>
        <taxon>Neocallimastigomycetes</taxon>
        <taxon>Neocallimastigales</taxon>
        <taxon>Neocallimastigaceae</taxon>
        <taxon>Piromyces</taxon>
    </lineage>
</organism>
<evidence type="ECO:0000259" key="3">
    <source>
        <dbReference type="PROSITE" id="PS51186"/>
    </source>
</evidence>
<dbReference type="PANTHER" id="PTHR10908">
    <property type="entry name" value="SEROTONIN N-ACETYLTRANSFERASE"/>
    <property type="match status" value="1"/>
</dbReference>
<accession>A0A2S1TYX5</accession>
<evidence type="ECO:0000256" key="1">
    <source>
        <dbReference type="ARBA" id="ARBA00022679"/>
    </source>
</evidence>
<sequence length="179" mass="20599">MVEKETFQITVNGKKVDVTIRLAKDENDLEQIIHIENVCFPPSEAAKRADFIDRFRAFKENFVVAEIDNDVLIGFINGNTTDKPELPDELYHDVSLHKPDGDYQTVFGLDVLPIYRKQGVASHLMNYLINITKERGKKGMVLTCKDRLIHYYEKFGYEHKGVSNSNHGGSVWNDMVYIF</sequence>
<dbReference type="SUPFAM" id="SSF55729">
    <property type="entry name" value="Acyl-CoA N-acyltransferases (Nat)"/>
    <property type="match status" value="1"/>
</dbReference>
<dbReference type="InterPro" id="IPR000182">
    <property type="entry name" value="GNAT_dom"/>
</dbReference>
<dbReference type="EMBL" id="MH043673">
    <property type="protein sequence ID" value="AWI66827.1"/>
    <property type="molecule type" value="mRNA"/>
</dbReference>
<protein>
    <submittedName>
        <fullName evidence="4">Acetyltransferase</fullName>
    </submittedName>
</protein>
<dbReference type="InterPro" id="IPR016181">
    <property type="entry name" value="Acyl_CoA_acyltransferase"/>
</dbReference>
<keyword evidence="2" id="KW-0012">Acyltransferase</keyword>
<dbReference type="InterPro" id="IPR051635">
    <property type="entry name" value="SNAT-like"/>
</dbReference>
<dbReference type="Gene3D" id="3.40.630.30">
    <property type="match status" value="1"/>
</dbReference>
<dbReference type="PANTHER" id="PTHR10908:SF0">
    <property type="entry name" value="SEROTONIN N-ACETYLTRANSFERASE"/>
    <property type="match status" value="1"/>
</dbReference>
<name>A0A2S1TYX5_PIRSP</name>
<dbReference type="CDD" id="cd04301">
    <property type="entry name" value="NAT_SF"/>
    <property type="match status" value="1"/>
</dbReference>
<reference evidence="4" key="1">
    <citation type="submission" date="2018-03" db="EMBL/GenBank/DDBJ databases">
        <title>Horizontal gene transfer is an indispensable driver in forging the evolution of the Neocallimastigomycota as a distinct gut-dwelling fungal lineage.</title>
        <authorList>
            <person name="Murphy C.L."/>
            <person name="Youssef N.H."/>
            <person name="Elshahed M.S."/>
        </authorList>
    </citation>
    <scope>NUCLEOTIDE SEQUENCE</scope>
    <source>
        <strain evidence="4">A2</strain>
    </source>
</reference>
<evidence type="ECO:0000256" key="2">
    <source>
        <dbReference type="ARBA" id="ARBA00023315"/>
    </source>
</evidence>
<dbReference type="PROSITE" id="PS51186">
    <property type="entry name" value="GNAT"/>
    <property type="match status" value="1"/>
</dbReference>
<dbReference type="AlphaFoldDB" id="A0A2S1TYX5"/>
<feature type="domain" description="N-acetyltransferase" evidence="3">
    <location>
        <begin position="18"/>
        <end position="179"/>
    </location>
</feature>
<proteinExistence type="evidence at transcript level"/>